<protein>
    <submittedName>
        <fullName evidence="1">Uncharacterized protein</fullName>
    </submittedName>
</protein>
<organism evidence="1">
    <name type="scientific">uncultured Desulfobacterium sp</name>
    <dbReference type="NCBI Taxonomy" id="201089"/>
    <lineage>
        <taxon>Bacteria</taxon>
        <taxon>Pseudomonadati</taxon>
        <taxon>Thermodesulfobacteriota</taxon>
        <taxon>Desulfobacteria</taxon>
        <taxon>Desulfobacterales</taxon>
        <taxon>Desulfobacteriaceae</taxon>
        <taxon>Desulfobacterium</taxon>
        <taxon>environmental samples</taxon>
    </lineage>
</organism>
<name>A0A445MWH0_9BACT</name>
<sequence length="73" mass="8255">MGAFFLPDQAYSLSISMMLVIPEEETSLYLESRLDGNNLLKTYKVDGYHSGNRLDIQIKTKPPTAGYFNSHQV</sequence>
<proteinExistence type="predicted"/>
<evidence type="ECO:0000313" key="1">
    <source>
        <dbReference type="EMBL" id="SPD73884.1"/>
    </source>
</evidence>
<accession>A0A445MWH0</accession>
<dbReference type="AlphaFoldDB" id="A0A445MWH0"/>
<gene>
    <name evidence="1" type="ORF">PITCH_A2030028</name>
</gene>
<dbReference type="EMBL" id="OJIN01000117">
    <property type="protein sequence ID" value="SPD73884.1"/>
    <property type="molecule type" value="Genomic_DNA"/>
</dbReference>
<reference evidence="1" key="1">
    <citation type="submission" date="2018-01" db="EMBL/GenBank/DDBJ databases">
        <authorList>
            <person name="Regsiter A."/>
            <person name="William W."/>
        </authorList>
    </citation>
    <scope>NUCLEOTIDE SEQUENCE</scope>
    <source>
        <strain evidence="1">TRIP AH-1</strain>
    </source>
</reference>